<evidence type="ECO:0000256" key="5">
    <source>
        <dbReference type="SAM" id="Phobius"/>
    </source>
</evidence>
<evidence type="ECO:0000256" key="3">
    <source>
        <dbReference type="ARBA" id="ARBA00023163"/>
    </source>
</evidence>
<keyword evidence="3" id="KW-0804">Transcription</keyword>
<gene>
    <name evidence="7" type="ORF">GCM10011516_12930</name>
</gene>
<dbReference type="Proteomes" id="UP000614460">
    <property type="component" value="Unassembled WGS sequence"/>
</dbReference>
<proteinExistence type="predicted"/>
<accession>A0A8H9KV36</accession>
<dbReference type="PROSITE" id="PS50977">
    <property type="entry name" value="HTH_TETR_2"/>
    <property type="match status" value="1"/>
</dbReference>
<evidence type="ECO:0000259" key="6">
    <source>
        <dbReference type="PROSITE" id="PS50977"/>
    </source>
</evidence>
<reference evidence="7" key="1">
    <citation type="journal article" date="2014" name="Int. J. Syst. Evol. Microbiol.">
        <title>Complete genome sequence of Corynebacterium casei LMG S-19264T (=DSM 44701T), isolated from a smear-ripened cheese.</title>
        <authorList>
            <consortium name="US DOE Joint Genome Institute (JGI-PGF)"/>
            <person name="Walter F."/>
            <person name="Albersmeier A."/>
            <person name="Kalinowski J."/>
            <person name="Ruckert C."/>
        </authorList>
    </citation>
    <scope>NUCLEOTIDE SEQUENCE</scope>
    <source>
        <strain evidence="7">CGMCC 1.15966</strain>
    </source>
</reference>
<evidence type="ECO:0000313" key="8">
    <source>
        <dbReference type="Proteomes" id="UP000614460"/>
    </source>
</evidence>
<feature type="transmembrane region" description="Helical" evidence="5">
    <location>
        <begin position="157"/>
        <end position="177"/>
    </location>
</feature>
<feature type="DNA-binding region" description="H-T-H motif" evidence="4">
    <location>
        <begin position="35"/>
        <end position="54"/>
    </location>
</feature>
<feature type="domain" description="HTH tetR-type" evidence="6">
    <location>
        <begin position="12"/>
        <end position="72"/>
    </location>
</feature>
<evidence type="ECO:0000256" key="2">
    <source>
        <dbReference type="ARBA" id="ARBA00023125"/>
    </source>
</evidence>
<dbReference type="SUPFAM" id="SSF46689">
    <property type="entry name" value="Homeodomain-like"/>
    <property type="match status" value="1"/>
</dbReference>
<organism evidence="7 8">
    <name type="scientific">Sphingobacterium cellulitidis</name>
    <dbReference type="NCBI Taxonomy" id="1768011"/>
    <lineage>
        <taxon>Bacteria</taxon>
        <taxon>Pseudomonadati</taxon>
        <taxon>Bacteroidota</taxon>
        <taxon>Sphingobacteriia</taxon>
        <taxon>Sphingobacteriales</taxon>
        <taxon>Sphingobacteriaceae</taxon>
        <taxon>Sphingobacterium</taxon>
    </lineage>
</organism>
<keyword evidence="8" id="KW-1185">Reference proteome</keyword>
<keyword evidence="5" id="KW-0812">Transmembrane</keyword>
<keyword evidence="5" id="KW-0472">Membrane</keyword>
<keyword evidence="1" id="KW-0805">Transcription regulation</keyword>
<sequence>MAKKIAEKERDTSTEEKIKEAARRVFHKKGFAATRTRDIAEEADINLSLLNYYFRSKEKLFEIIMFETLGEFVKGLFPVLNNEDTSLVEKVSAVADHYIDSIKKEPEIPGFIISEIRHNVNNILERIPVKEILGNSVIIRQFNEELKKGNLKDVNPIQFMMNMLGLVLFPFIAQPLIMNGTGVNHEEFIKLMDQRKKLIPIWIEAMLKA</sequence>
<evidence type="ECO:0000256" key="4">
    <source>
        <dbReference type="PROSITE-ProRule" id="PRU00335"/>
    </source>
</evidence>
<dbReference type="Pfam" id="PF00440">
    <property type="entry name" value="TetR_N"/>
    <property type="match status" value="1"/>
</dbReference>
<dbReference type="GO" id="GO:0000976">
    <property type="term" value="F:transcription cis-regulatory region binding"/>
    <property type="evidence" value="ECO:0007669"/>
    <property type="project" value="TreeGrafter"/>
</dbReference>
<dbReference type="PANTHER" id="PTHR30055">
    <property type="entry name" value="HTH-TYPE TRANSCRIPTIONAL REGULATOR RUTR"/>
    <property type="match status" value="1"/>
</dbReference>
<dbReference type="Gene3D" id="1.10.357.10">
    <property type="entry name" value="Tetracycline Repressor, domain 2"/>
    <property type="match status" value="1"/>
</dbReference>
<dbReference type="GO" id="GO:0003700">
    <property type="term" value="F:DNA-binding transcription factor activity"/>
    <property type="evidence" value="ECO:0007669"/>
    <property type="project" value="TreeGrafter"/>
</dbReference>
<evidence type="ECO:0000313" key="7">
    <source>
        <dbReference type="EMBL" id="GGE16603.1"/>
    </source>
</evidence>
<dbReference type="InterPro" id="IPR001647">
    <property type="entry name" value="HTH_TetR"/>
</dbReference>
<name>A0A8H9KV36_9SPHI</name>
<dbReference type="PRINTS" id="PR00455">
    <property type="entry name" value="HTHTETR"/>
</dbReference>
<dbReference type="PANTHER" id="PTHR30055:SF234">
    <property type="entry name" value="HTH-TYPE TRANSCRIPTIONAL REGULATOR BETI"/>
    <property type="match status" value="1"/>
</dbReference>
<dbReference type="InterPro" id="IPR050109">
    <property type="entry name" value="HTH-type_TetR-like_transc_reg"/>
</dbReference>
<reference evidence="7" key="2">
    <citation type="submission" date="2020-09" db="EMBL/GenBank/DDBJ databases">
        <authorList>
            <person name="Sun Q."/>
            <person name="Zhou Y."/>
        </authorList>
    </citation>
    <scope>NUCLEOTIDE SEQUENCE</scope>
    <source>
        <strain evidence="7">CGMCC 1.15966</strain>
    </source>
</reference>
<comment type="caution">
    <text evidence="7">The sequence shown here is derived from an EMBL/GenBank/DDBJ whole genome shotgun (WGS) entry which is preliminary data.</text>
</comment>
<dbReference type="InterPro" id="IPR009057">
    <property type="entry name" value="Homeodomain-like_sf"/>
</dbReference>
<protein>
    <submittedName>
        <fullName evidence="7">TetR family transcriptional regulator</fullName>
    </submittedName>
</protein>
<keyword evidence="2 4" id="KW-0238">DNA-binding</keyword>
<dbReference type="EMBL" id="BMKM01000002">
    <property type="protein sequence ID" value="GGE16603.1"/>
    <property type="molecule type" value="Genomic_DNA"/>
</dbReference>
<keyword evidence="5" id="KW-1133">Transmembrane helix</keyword>
<evidence type="ECO:0000256" key="1">
    <source>
        <dbReference type="ARBA" id="ARBA00023015"/>
    </source>
</evidence>
<dbReference type="RefSeq" id="WP_182498972.1">
    <property type="nucleotide sequence ID" value="NZ_BMKM01000002.1"/>
</dbReference>
<dbReference type="AlphaFoldDB" id="A0A8H9KV36"/>